<feature type="non-terminal residue" evidence="1">
    <location>
        <position position="1"/>
    </location>
</feature>
<gene>
    <name evidence="1" type="ORF">D917_02647</name>
</gene>
<reference evidence="1 2" key="1">
    <citation type="submission" date="2015-04" db="EMBL/GenBank/DDBJ databases">
        <title>Draft genome of the roundworm Trichinella nativa.</title>
        <authorList>
            <person name="Mitreva M."/>
        </authorList>
    </citation>
    <scope>NUCLEOTIDE SEQUENCE [LARGE SCALE GENOMIC DNA]</scope>
    <source>
        <strain evidence="1 2">ISS45</strain>
    </source>
</reference>
<evidence type="ECO:0000313" key="2">
    <source>
        <dbReference type="Proteomes" id="UP000243006"/>
    </source>
</evidence>
<protein>
    <submittedName>
        <fullName evidence="1">Uncharacterized protein</fullName>
    </submittedName>
</protein>
<dbReference type="EMBL" id="LVZM01016276">
    <property type="protein sequence ID" value="OUC42886.1"/>
    <property type="molecule type" value="Genomic_DNA"/>
</dbReference>
<sequence length="112" mass="13390">LFKVNICRDDLLDKLYKSETIANGQLKIDRNPYLTEQKACPFCFLMQFFKSFHLNQFCYQSLLLFSKAAVDRFQSERTDAFQKVRLKSLKNLLLNRPRFMRAVIELRAQMDR</sequence>
<organism evidence="1 2">
    <name type="scientific">Trichinella nativa</name>
    <dbReference type="NCBI Taxonomy" id="6335"/>
    <lineage>
        <taxon>Eukaryota</taxon>
        <taxon>Metazoa</taxon>
        <taxon>Ecdysozoa</taxon>
        <taxon>Nematoda</taxon>
        <taxon>Enoplea</taxon>
        <taxon>Dorylaimia</taxon>
        <taxon>Trichinellida</taxon>
        <taxon>Trichinellidae</taxon>
        <taxon>Trichinella</taxon>
    </lineage>
</organism>
<proteinExistence type="predicted"/>
<name>A0A1Y3EGD2_9BILA</name>
<accession>A0A1Y3EGD2</accession>
<comment type="caution">
    <text evidence="1">The sequence shown here is derived from an EMBL/GenBank/DDBJ whole genome shotgun (WGS) entry which is preliminary data.</text>
</comment>
<dbReference type="AlphaFoldDB" id="A0A1Y3EGD2"/>
<dbReference type="Proteomes" id="UP000243006">
    <property type="component" value="Unassembled WGS sequence"/>
</dbReference>
<evidence type="ECO:0000313" key="1">
    <source>
        <dbReference type="EMBL" id="OUC42886.1"/>
    </source>
</evidence>